<evidence type="ECO:0000259" key="2">
    <source>
        <dbReference type="Pfam" id="PF00561"/>
    </source>
</evidence>
<feature type="compositionally biased region" description="Pro residues" evidence="1">
    <location>
        <begin position="275"/>
        <end position="284"/>
    </location>
</feature>
<feature type="domain" description="AB hydrolase-1" evidence="2">
    <location>
        <begin position="95"/>
        <end position="170"/>
    </location>
</feature>
<dbReference type="KEGG" id="cgc:Cyagr_3035"/>
<dbReference type="InterPro" id="IPR029058">
    <property type="entry name" value="AB_hydrolase_fold"/>
</dbReference>
<dbReference type="Pfam" id="PF00561">
    <property type="entry name" value="Abhydrolase_1"/>
    <property type="match status" value="1"/>
</dbReference>
<name>K9P9P5_CYAGP</name>
<dbReference type="GO" id="GO:0016787">
    <property type="term" value="F:hydrolase activity"/>
    <property type="evidence" value="ECO:0007669"/>
    <property type="project" value="UniProtKB-KW"/>
</dbReference>
<evidence type="ECO:0000256" key="1">
    <source>
        <dbReference type="SAM" id="MobiDB-lite"/>
    </source>
</evidence>
<sequence length="284" mass="30122">MSIPPRALPALAVLLAGALAYGALCGLLFLRQRSLLYFPQPRAADAPGELLALPITGGPPGARVLVTVRRRPGPKALLYFGGNAEDVAWQLPRLEAAFPDHALYLLHYRGYGGSSGQPSERALFADALALFDRVRPDHGQIAVVGRSLGSAVAVHLAAHRPVDRLVLVTPFDSIEAVAARHYPLVPVGLLLQDKYRSAAAAPRIGTPTLLIAAERDEVIPRANTDALLSSFRPGVASLVVLPVEGHNAVEDSPRYLPLLQGFLRPDPSGEAPGESPQPPSRPAS</sequence>
<dbReference type="STRING" id="292564.Cyagr_3035"/>
<dbReference type="Gene3D" id="3.40.50.1820">
    <property type="entry name" value="alpha/beta hydrolase"/>
    <property type="match status" value="1"/>
</dbReference>
<proteinExistence type="predicted"/>
<dbReference type="InterPro" id="IPR000073">
    <property type="entry name" value="AB_hydrolase_1"/>
</dbReference>
<dbReference type="eggNOG" id="COG1073">
    <property type="taxonomic scope" value="Bacteria"/>
</dbReference>
<dbReference type="PANTHER" id="PTHR12277:SF81">
    <property type="entry name" value="PROTEIN ABHD13"/>
    <property type="match status" value="1"/>
</dbReference>
<keyword evidence="3" id="KW-0378">Hydrolase</keyword>
<dbReference type="HOGENOM" id="CLU_029375_2_1_3"/>
<evidence type="ECO:0000313" key="3">
    <source>
        <dbReference type="EMBL" id="AFY30117.1"/>
    </source>
</evidence>
<reference evidence="4" key="1">
    <citation type="journal article" date="2013" name="Proc. Natl. Acad. Sci. U.S.A.">
        <title>Improving the coverage of the cyanobacterial phylum using diversity-driven genome sequencing.</title>
        <authorList>
            <person name="Shih P.M."/>
            <person name="Wu D."/>
            <person name="Latifi A."/>
            <person name="Axen S.D."/>
            <person name="Fewer D.P."/>
            <person name="Talla E."/>
            <person name="Calteau A."/>
            <person name="Cai F."/>
            <person name="Tandeau de Marsac N."/>
            <person name="Rippka R."/>
            <person name="Herdman M."/>
            <person name="Sivonen K."/>
            <person name="Coursin T."/>
            <person name="Laurent T."/>
            <person name="Goodwin L."/>
            <person name="Nolan M."/>
            <person name="Davenport K.W."/>
            <person name="Han C.S."/>
            <person name="Rubin E.M."/>
            <person name="Eisen J.A."/>
            <person name="Woyke T."/>
            <person name="Gugger M."/>
            <person name="Kerfeld C.A."/>
        </authorList>
    </citation>
    <scope>NUCLEOTIDE SEQUENCE [LARGE SCALE GENOMIC DNA]</scope>
    <source>
        <strain evidence="4">ATCC 27147 / PCC 6307</strain>
    </source>
</reference>
<protein>
    <submittedName>
        <fullName evidence="3">Dienelactone hydrolase family protein</fullName>
    </submittedName>
</protein>
<dbReference type="PATRIC" id="fig|292564.3.peg.2880"/>
<dbReference type="AlphaFoldDB" id="K9P9P5"/>
<accession>K9P9P5</accession>
<dbReference type="SUPFAM" id="SSF53474">
    <property type="entry name" value="alpha/beta-Hydrolases"/>
    <property type="match status" value="1"/>
</dbReference>
<gene>
    <name evidence="3" type="ordered locus">Cyagr_3035</name>
</gene>
<dbReference type="EMBL" id="CP003495">
    <property type="protein sequence ID" value="AFY30117.1"/>
    <property type="molecule type" value="Genomic_DNA"/>
</dbReference>
<evidence type="ECO:0000313" key="4">
    <source>
        <dbReference type="Proteomes" id="UP000010388"/>
    </source>
</evidence>
<dbReference type="Proteomes" id="UP000010388">
    <property type="component" value="Chromosome"/>
</dbReference>
<dbReference type="PANTHER" id="PTHR12277">
    <property type="entry name" value="ALPHA/BETA HYDROLASE DOMAIN-CONTAINING PROTEIN"/>
    <property type="match status" value="1"/>
</dbReference>
<feature type="region of interest" description="Disordered" evidence="1">
    <location>
        <begin position="261"/>
        <end position="284"/>
    </location>
</feature>
<organism evidence="3 4">
    <name type="scientific">Cyanobium gracile (strain ATCC 27147 / PCC 6307)</name>
    <dbReference type="NCBI Taxonomy" id="292564"/>
    <lineage>
        <taxon>Bacteria</taxon>
        <taxon>Bacillati</taxon>
        <taxon>Cyanobacteriota</taxon>
        <taxon>Cyanophyceae</taxon>
        <taxon>Synechococcales</taxon>
        <taxon>Prochlorococcaceae</taxon>
        <taxon>Cyanobium</taxon>
    </lineage>
</organism>